<accession>A0ABV6PHM1</accession>
<proteinExistence type="predicted"/>
<evidence type="ECO:0008006" key="3">
    <source>
        <dbReference type="Google" id="ProtNLM"/>
    </source>
</evidence>
<keyword evidence="2" id="KW-1185">Reference proteome</keyword>
<protein>
    <recommendedName>
        <fullName evidence="3">Lipoprotein</fullName>
    </recommendedName>
</protein>
<comment type="caution">
    <text evidence="1">The sequence shown here is derived from an EMBL/GenBank/DDBJ whole genome shotgun (WGS) entry which is preliminary data.</text>
</comment>
<dbReference type="EMBL" id="JBHLTL010000001">
    <property type="protein sequence ID" value="MFC0588593.1"/>
    <property type="molecule type" value="Genomic_DNA"/>
</dbReference>
<organism evidence="1 2">
    <name type="scientific">Novosphingobium aquiterrae</name>
    <dbReference type="NCBI Taxonomy" id="624388"/>
    <lineage>
        <taxon>Bacteria</taxon>
        <taxon>Pseudomonadati</taxon>
        <taxon>Pseudomonadota</taxon>
        <taxon>Alphaproteobacteria</taxon>
        <taxon>Sphingomonadales</taxon>
        <taxon>Sphingomonadaceae</taxon>
        <taxon>Novosphingobium</taxon>
    </lineage>
</organism>
<dbReference type="RefSeq" id="WP_379480089.1">
    <property type="nucleotide sequence ID" value="NZ_JBHLTL010000001.1"/>
</dbReference>
<name>A0ABV6PHM1_9SPHN</name>
<evidence type="ECO:0000313" key="1">
    <source>
        <dbReference type="EMBL" id="MFC0588593.1"/>
    </source>
</evidence>
<dbReference type="Proteomes" id="UP001589943">
    <property type="component" value="Unassembled WGS sequence"/>
</dbReference>
<evidence type="ECO:0000313" key="2">
    <source>
        <dbReference type="Proteomes" id="UP001589943"/>
    </source>
</evidence>
<gene>
    <name evidence="1" type="ORF">ACFFF7_04140</name>
</gene>
<sequence length="76" mass="8063">MTTTLFALVLFGCADDGQACVRLHAPAPTFATMSACEGQLEAALQSDVSLRADYPLVTGRCLAPQGGRRALAPRRR</sequence>
<reference evidence="1 2" key="1">
    <citation type="submission" date="2024-09" db="EMBL/GenBank/DDBJ databases">
        <authorList>
            <person name="Sun Q."/>
            <person name="Mori K."/>
        </authorList>
    </citation>
    <scope>NUCLEOTIDE SEQUENCE [LARGE SCALE GENOMIC DNA]</scope>
    <source>
        <strain evidence="1 2">NCAIM B.02537</strain>
    </source>
</reference>